<dbReference type="AlphaFoldDB" id="A0A2X4RDW2"/>
<evidence type="ECO:0000313" key="2">
    <source>
        <dbReference type="Proteomes" id="UP000249264"/>
    </source>
</evidence>
<proteinExistence type="predicted"/>
<name>A0A2X4RDW2_9CORY</name>
<reference evidence="1 2" key="1">
    <citation type="submission" date="2018-06" db="EMBL/GenBank/DDBJ databases">
        <authorList>
            <consortium name="Pathogen Informatics"/>
            <person name="Doyle S."/>
        </authorList>
    </citation>
    <scope>NUCLEOTIDE SEQUENCE [LARGE SCALE GENOMIC DNA]</scope>
    <source>
        <strain evidence="1 2">NCTC10288</strain>
    </source>
</reference>
<sequence length="65" mass="7549">MHPPLETAPGQPAFVSVKRLPFRLKTLSEMELRKWEQADVDPIEFIGKEEQLPSGWKLQTIYLRA</sequence>
<organism evidence="1 2">
    <name type="scientific">Corynebacterium minutissimum</name>
    <dbReference type="NCBI Taxonomy" id="38301"/>
    <lineage>
        <taxon>Bacteria</taxon>
        <taxon>Bacillati</taxon>
        <taxon>Actinomycetota</taxon>
        <taxon>Actinomycetes</taxon>
        <taxon>Mycobacteriales</taxon>
        <taxon>Corynebacteriaceae</taxon>
        <taxon>Corynebacterium</taxon>
    </lineage>
</organism>
<dbReference type="KEGG" id="cmin:NCTC10288_01748"/>
<protein>
    <submittedName>
        <fullName evidence="1">Uncharacterized protein</fullName>
    </submittedName>
</protein>
<accession>A0A2X4RDW2</accession>
<evidence type="ECO:0000313" key="1">
    <source>
        <dbReference type="EMBL" id="SQI00436.1"/>
    </source>
</evidence>
<dbReference type="Proteomes" id="UP000249264">
    <property type="component" value="Chromosome 1"/>
</dbReference>
<dbReference type="EMBL" id="LS483460">
    <property type="protein sequence ID" value="SQI00436.1"/>
    <property type="molecule type" value="Genomic_DNA"/>
</dbReference>
<gene>
    <name evidence="1" type="ORF">NCTC10288_01748</name>
</gene>